<dbReference type="GO" id="GO:0045892">
    <property type="term" value="P:negative regulation of DNA-templated transcription"/>
    <property type="evidence" value="ECO:0007669"/>
    <property type="project" value="InterPro"/>
</dbReference>
<reference evidence="6" key="1">
    <citation type="submission" date="2017-06" db="EMBL/GenBank/DDBJ databases">
        <title>Genome analysis of Fimbriiglobus ruber SP5, the first member of the order Planctomycetales with confirmed chitinolytic capability.</title>
        <authorList>
            <person name="Ravin N.V."/>
            <person name="Rakitin A.L."/>
            <person name="Ivanova A.A."/>
            <person name="Beletsky A.V."/>
            <person name="Kulichevskaya I.S."/>
            <person name="Mardanov A.V."/>
            <person name="Dedysh S.N."/>
        </authorList>
    </citation>
    <scope>NUCLEOTIDE SEQUENCE [LARGE SCALE GENOMIC DNA]</scope>
    <source>
        <strain evidence="6">SP5</strain>
    </source>
</reference>
<proteinExistence type="inferred from homology"/>
<keyword evidence="4" id="KW-0804">Transcription</keyword>
<dbReference type="InterPro" id="IPR036390">
    <property type="entry name" value="WH_DNA-bd_sf"/>
</dbReference>
<keyword evidence="3" id="KW-0238">DNA-binding</keyword>
<evidence type="ECO:0000256" key="1">
    <source>
        <dbReference type="ARBA" id="ARBA00011046"/>
    </source>
</evidence>
<comment type="similarity">
    <text evidence="1">Belongs to the BlaI transcriptional regulatory family.</text>
</comment>
<name>A0A225DHJ3_9BACT</name>
<dbReference type="InterPro" id="IPR036388">
    <property type="entry name" value="WH-like_DNA-bd_sf"/>
</dbReference>
<evidence type="ECO:0000256" key="4">
    <source>
        <dbReference type="ARBA" id="ARBA00023163"/>
    </source>
</evidence>
<evidence type="ECO:0000313" key="6">
    <source>
        <dbReference type="Proteomes" id="UP000214646"/>
    </source>
</evidence>
<keyword evidence="6" id="KW-1185">Reference proteome</keyword>
<dbReference type="GO" id="GO:0003677">
    <property type="term" value="F:DNA binding"/>
    <property type="evidence" value="ECO:0007669"/>
    <property type="project" value="UniProtKB-KW"/>
</dbReference>
<dbReference type="Proteomes" id="UP000214646">
    <property type="component" value="Unassembled WGS sequence"/>
</dbReference>
<dbReference type="Pfam" id="PF03965">
    <property type="entry name" value="Penicillinase_R"/>
    <property type="match status" value="1"/>
</dbReference>
<dbReference type="InterPro" id="IPR005650">
    <property type="entry name" value="BlaI_family"/>
</dbReference>
<comment type="caution">
    <text evidence="5">The sequence shown here is derived from an EMBL/GenBank/DDBJ whole genome shotgun (WGS) entry which is preliminary data.</text>
</comment>
<accession>A0A225DHJ3</accession>
<evidence type="ECO:0000313" key="5">
    <source>
        <dbReference type="EMBL" id="OWK40922.1"/>
    </source>
</evidence>
<dbReference type="PIRSF" id="PIRSF019455">
    <property type="entry name" value="CopR_AtkY"/>
    <property type="match status" value="1"/>
</dbReference>
<dbReference type="Gene3D" id="1.10.10.10">
    <property type="entry name" value="Winged helix-like DNA-binding domain superfamily/Winged helix DNA-binding domain"/>
    <property type="match status" value="1"/>
</dbReference>
<dbReference type="SUPFAM" id="SSF46785">
    <property type="entry name" value="Winged helix' DNA-binding domain"/>
    <property type="match status" value="1"/>
</dbReference>
<dbReference type="Gene3D" id="1.10.4040.10">
    <property type="entry name" value="Penicillinase repressor domain"/>
    <property type="match status" value="1"/>
</dbReference>
<gene>
    <name evidence="5" type="ORF">FRUB_04814</name>
</gene>
<sequence length="137" mass="15083">MNAMAKPDSDGLPALSEAQLEIMHIAWDSPEVTVTDVWSVLSKRRSVARNTVLTLMDRLEKKGWLTRRADGQTHYYAAAVPRKSTLGTVVHRLVDAAFAGSAEALVLALLEGRGVSDDEAKRIRKLIDEARTRGKKS</sequence>
<evidence type="ECO:0000256" key="3">
    <source>
        <dbReference type="ARBA" id="ARBA00023125"/>
    </source>
</evidence>
<protein>
    <submittedName>
        <fullName evidence="5">Transcriptional repressor, BlaI/MecI family</fullName>
    </submittedName>
</protein>
<dbReference type="AlphaFoldDB" id="A0A225DHJ3"/>
<keyword evidence="2" id="KW-0805">Transcription regulation</keyword>
<evidence type="ECO:0000256" key="2">
    <source>
        <dbReference type="ARBA" id="ARBA00023015"/>
    </source>
</evidence>
<dbReference type="EMBL" id="NIDE01000007">
    <property type="protein sequence ID" value="OWK40922.1"/>
    <property type="molecule type" value="Genomic_DNA"/>
</dbReference>
<organism evidence="5 6">
    <name type="scientific">Fimbriiglobus ruber</name>
    <dbReference type="NCBI Taxonomy" id="1908690"/>
    <lineage>
        <taxon>Bacteria</taxon>
        <taxon>Pseudomonadati</taxon>
        <taxon>Planctomycetota</taxon>
        <taxon>Planctomycetia</taxon>
        <taxon>Gemmatales</taxon>
        <taxon>Gemmataceae</taxon>
        <taxon>Fimbriiglobus</taxon>
    </lineage>
</organism>